<dbReference type="Proteomes" id="UP001595978">
    <property type="component" value="Unassembled WGS sequence"/>
</dbReference>
<evidence type="ECO:0000256" key="4">
    <source>
        <dbReference type="ARBA" id="ARBA00023224"/>
    </source>
</evidence>
<dbReference type="RefSeq" id="WP_390308643.1">
    <property type="nucleotide sequence ID" value="NZ_JBHSNQ010000013.1"/>
</dbReference>
<dbReference type="SMART" id="SM00283">
    <property type="entry name" value="MA"/>
    <property type="match status" value="1"/>
</dbReference>
<evidence type="ECO:0000313" key="10">
    <source>
        <dbReference type="EMBL" id="MFC5540429.1"/>
    </source>
</evidence>
<evidence type="ECO:0000256" key="7">
    <source>
        <dbReference type="SAM" id="Phobius"/>
    </source>
</evidence>
<dbReference type="PROSITE" id="PS50111">
    <property type="entry name" value="CHEMOTAXIS_TRANSDUC_2"/>
    <property type="match status" value="1"/>
</dbReference>
<reference evidence="11" key="1">
    <citation type="journal article" date="2019" name="Int. J. Syst. Evol. Microbiol.">
        <title>The Global Catalogue of Microorganisms (GCM) 10K type strain sequencing project: providing services to taxonomists for standard genome sequencing and annotation.</title>
        <authorList>
            <consortium name="The Broad Institute Genomics Platform"/>
            <consortium name="The Broad Institute Genome Sequencing Center for Infectious Disease"/>
            <person name="Wu L."/>
            <person name="Ma J."/>
        </authorList>
    </citation>
    <scope>NUCLEOTIDE SEQUENCE [LARGE SCALE GENOMIC DNA]</scope>
    <source>
        <strain evidence="11">CCUG 56331</strain>
    </source>
</reference>
<evidence type="ECO:0000256" key="3">
    <source>
        <dbReference type="ARBA" id="ARBA00023136"/>
    </source>
</evidence>
<dbReference type="InterPro" id="IPR003660">
    <property type="entry name" value="HAMP_dom"/>
</dbReference>
<comment type="subcellular location">
    <subcellularLocation>
        <location evidence="1">Cell membrane</location>
    </subcellularLocation>
</comment>
<feature type="domain" description="HAMP" evidence="9">
    <location>
        <begin position="217"/>
        <end position="269"/>
    </location>
</feature>
<evidence type="ECO:0000259" key="8">
    <source>
        <dbReference type="PROSITE" id="PS50111"/>
    </source>
</evidence>
<comment type="caution">
    <text evidence="10">The sequence shown here is derived from an EMBL/GenBank/DDBJ whole genome shotgun (WGS) entry which is preliminary data.</text>
</comment>
<keyword evidence="3 7" id="KW-0472">Membrane</keyword>
<dbReference type="CDD" id="cd11386">
    <property type="entry name" value="MCP_signal"/>
    <property type="match status" value="1"/>
</dbReference>
<keyword evidence="2" id="KW-1003">Cell membrane</keyword>
<dbReference type="Gene3D" id="6.10.340.10">
    <property type="match status" value="1"/>
</dbReference>
<proteinExistence type="inferred from homology"/>
<evidence type="ECO:0000256" key="5">
    <source>
        <dbReference type="ARBA" id="ARBA00029447"/>
    </source>
</evidence>
<dbReference type="SUPFAM" id="SSF58104">
    <property type="entry name" value="Methyl-accepting chemotaxis protein (MCP) signaling domain"/>
    <property type="match status" value="1"/>
</dbReference>
<dbReference type="Pfam" id="PF00015">
    <property type="entry name" value="MCPsignal"/>
    <property type="match status" value="1"/>
</dbReference>
<keyword evidence="4 6" id="KW-0807">Transducer</keyword>
<dbReference type="PANTHER" id="PTHR32089">
    <property type="entry name" value="METHYL-ACCEPTING CHEMOTAXIS PROTEIN MCPB"/>
    <property type="match status" value="1"/>
</dbReference>
<keyword evidence="7" id="KW-0812">Transmembrane</keyword>
<gene>
    <name evidence="10" type="ORF">ACFPOH_01290</name>
</gene>
<name>A0ABW0R844_9BACL</name>
<dbReference type="PROSITE" id="PS50885">
    <property type="entry name" value="HAMP"/>
    <property type="match status" value="1"/>
</dbReference>
<dbReference type="PROSITE" id="PS51257">
    <property type="entry name" value="PROKAR_LIPOPROTEIN"/>
    <property type="match status" value="1"/>
</dbReference>
<dbReference type="SMART" id="SM00304">
    <property type="entry name" value="HAMP"/>
    <property type="match status" value="1"/>
</dbReference>
<keyword evidence="7" id="KW-1133">Transmembrane helix</keyword>
<protein>
    <submittedName>
        <fullName evidence="10">Methyl-accepting chemotaxis protein</fullName>
    </submittedName>
</protein>
<dbReference type="EMBL" id="JBHSNQ010000013">
    <property type="protein sequence ID" value="MFC5540429.1"/>
    <property type="molecule type" value="Genomic_DNA"/>
</dbReference>
<feature type="transmembrane region" description="Helical" evidence="7">
    <location>
        <begin position="197"/>
        <end position="220"/>
    </location>
</feature>
<evidence type="ECO:0000256" key="6">
    <source>
        <dbReference type="PROSITE-ProRule" id="PRU00284"/>
    </source>
</evidence>
<evidence type="ECO:0000256" key="1">
    <source>
        <dbReference type="ARBA" id="ARBA00004236"/>
    </source>
</evidence>
<dbReference type="SUPFAM" id="SSF103190">
    <property type="entry name" value="Sensory domain-like"/>
    <property type="match status" value="1"/>
</dbReference>
<dbReference type="PANTHER" id="PTHR32089:SF112">
    <property type="entry name" value="LYSOZYME-LIKE PROTEIN-RELATED"/>
    <property type="match status" value="1"/>
</dbReference>
<evidence type="ECO:0000313" key="11">
    <source>
        <dbReference type="Proteomes" id="UP001595978"/>
    </source>
</evidence>
<dbReference type="Gene3D" id="1.10.287.950">
    <property type="entry name" value="Methyl-accepting chemotaxis protein"/>
    <property type="match status" value="1"/>
</dbReference>
<dbReference type="InterPro" id="IPR004089">
    <property type="entry name" value="MCPsignal_dom"/>
</dbReference>
<organism evidence="10 11">
    <name type="scientific">Ureibacillus suwonensis</name>
    <dbReference type="NCBI Taxonomy" id="313007"/>
    <lineage>
        <taxon>Bacteria</taxon>
        <taxon>Bacillati</taxon>
        <taxon>Bacillota</taxon>
        <taxon>Bacilli</taxon>
        <taxon>Bacillales</taxon>
        <taxon>Caryophanaceae</taxon>
        <taxon>Ureibacillus</taxon>
    </lineage>
</organism>
<evidence type="ECO:0000259" key="9">
    <source>
        <dbReference type="PROSITE" id="PS50885"/>
    </source>
</evidence>
<accession>A0ABW0R844</accession>
<keyword evidence="11" id="KW-1185">Reference proteome</keyword>
<dbReference type="Pfam" id="PF00672">
    <property type="entry name" value="HAMP"/>
    <property type="match status" value="1"/>
</dbReference>
<dbReference type="CDD" id="cd06225">
    <property type="entry name" value="HAMP"/>
    <property type="match status" value="1"/>
</dbReference>
<feature type="domain" description="Methyl-accepting transducer" evidence="8">
    <location>
        <begin position="288"/>
        <end position="538"/>
    </location>
</feature>
<dbReference type="InterPro" id="IPR029151">
    <property type="entry name" value="Sensor-like_sf"/>
</dbReference>
<evidence type="ECO:0000256" key="2">
    <source>
        <dbReference type="ARBA" id="ARBA00022475"/>
    </source>
</evidence>
<comment type="similarity">
    <text evidence="5">Belongs to the methyl-accepting chemotaxis (MCP) protein family.</text>
</comment>
<sequence>MKRSITGKMIAVFSSIILLSCIIISCTSYRSSVKLAEESLSDVARNIAESAVRLIDAERYQQEITLAKGPDTAYYKELREKLNDLRESTGLTYLFTMGREKTGDDYTYFYMVDGFPLDSDEASQMGDEEDVTLYPNIVKAFETGKAQVQISNTKEFGALVTTYVPIRSESGEVIGIVGADLDAATFFDVMDSNRTQLIMITGIILLISILVVYLFSVYLIKPLKKLTNEIEKVGNGDLSVKFEVKRNGEIGALTNAFQKMIGDLKQIIHGINDSSSRLVDSSDHLLASASEVKEGNEQINASMTELSEGADHQANSTSQVSEIMVRFTNHLQEARDEGVKLAHSSNDVIEMTKTGTELMADYEKQMESIHQGVKRSIEKVKVLDAQTNMITELVKIIQDIAEQTNLLALNAAIEAARAGEHGRGFAVVSEEVRKLADEVSNSIGNIVKIVEGIQRESKETVQSLQDSFLQVTEGTSKIKTTRETFNDINQSILQMQSKIETISNHLQEVFLECEQINDAVNHITVVAQESSAGIEQNTALIQESTSAMDEIVSYSKGVADLAKNLNQLVSRFKMES</sequence>